<protein>
    <recommendedName>
        <fullName evidence="10">Polysaccharide biosynthesis protein C-terminal domain-containing protein</fullName>
    </recommendedName>
</protein>
<feature type="transmembrane region" description="Helical" evidence="7">
    <location>
        <begin position="291"/>
        <end position="315"/>
    </location>
</feature>
<name>A0A0F6A625_9GAMM</name>
<evidence type="ECO:0000313" key="9">
    <source>
        <dbReference type="Proteomes" id="UP000033434"/>
    </source>
</evidence>
<keyword evidence="5 7" id="KW-1133">Transmembrane helix</keyword>
<evidence type="ECO:0000256" key="3">
    <source>
        <dbReference type="ARBA" id="ARBA00022475"/>
    </source>
</evidence>
<dbReference type="PANTHER" id="PTHR30250">
    <property type="entry name" value="PST FAMILY PREDICTED COLANIC ACID TRANSPORTER"/>
    <property type="match status" value="1"/>
</dbReference>
<dbReference type="Proteomes" id="UP000033434">
    <property type="component" value="Unassembled WGS sequence"/>
</dbReference>
<evidence type="ECO:0000256" key="5">
    <source>
        <dbReference type="ARBA" id="ARBA00022989"/>
    </source>
</evidence>
<feature type="transmembrane region" description="Helical" evidence="7">
    <location>
        <begin position="81"/>
        <end position="106"/>
    </location>
</feature>
<evidence type="ECO:0000256" key="4">
    <source>
        <dbReference type="ARBA" id="ARBA00022692"/>
    </source>
</evidence>
<evidence type="ECO:0000313" key="8">
    <source>
        <dbReference type="EMBL" id="KKE81620.1"/>
    </source>
</evidence>
<dbReference type="PATRIC" id="fig|1129367.4.peg.4561"/>
<dbReference type="GO" id="GO:0005886">
    <property type="term" value="C:plasma membrane"/>
    <property type="evidence" value="ECO:0007669"/>
    <property type="project" value="UniProtKB-SubCell"/>
</dbReference>
<feature type="transmembrane region" description="Helical" evidence="7">
    <location>
        <begin position="361"/>
        <end position="377"/>
    </location>
</feature>
<evidence type="ECO:0008006" key="10">
    <source>
        <dbReference type="Google" id="ProtNLM"/>
    </source>
</evidence>
<dbReference type="InterPro" id="IPR050833">
    <property type="entry name" value="Poly_Biosynth_Transport"/>
</dbReference>
<comment type="subcellular location">
    <subcellularLocation>
        <location evidence="1">Cell membrane</location>
        <topology evidence="1">Multi-pass membrane protein</topology>
    </subcellularLocation>
</comment>
<dbReference type="EMBL" id="AUXW01000183">
    <property type="protein sequence ID" value="KKE81620.1"/>
    <property type="molecule type" value="Genomic_DNA"/>
</dbReference>
<comment type="caution">
    <text evidence="8">The sequence shown here is derived from an EMBL/GenBank/DDBJ whole genome shotgun (WGS) entry which is preliminary data.</text>
</comment>
<dbReference type="AlphaFoldDB" id="A0A0F6A625"/>
<evidence type="ECO:0000256" key="7">
    <source>
        <dbReference type="SAM" id="Phobius"/>
    </source>
</evidence>
<feature type="transmembrane region" description="Helical" evidence="7">
    <location>
        <begin position="176"/>
        <end position="197"/>
    </location>
</feature>
<accession>A0A0F6A625</accession>
<evidence type="ECO:0000256" key="1">
    <source>
        <dbReference type="ARBA" id="ARBA00004651"/>
    </source>
</evidence>
<keyword evidence="6 7" id="KW-0472">Membrane</keyword>
<evidence type="ECO:0000256" key="2">
    <source>
        <dbReference type="ARBA" id="ARBA00007430"/>
    </source>
</evidence>
<feature type="transmembrane region" description="Helical" evidence="7">
    <location>
        <begin position="383"/>
        <end position="405"/>
    </location>
</feature>
<reference evidence="8 9" key="1">
    <citation type="journal article" date="2015" name="BMC Genomics">
        <title>Genome mining reveals unlocked bioactive potential of marine Gram-negative bacteria.</title>
        <authorList>
            <person name="Machado H."/>
            <person name="Sonnenschein E.C."/>
            <person name="Melchiorsen J."/>
            <person name="Gram L."/>
        </authorList>
    </citation>
    <scope>NUCLEOTIDE SEQUENCE [LARGE SCALE GENOMIC DNA]</scope>
    <source>
        <strain evidence="8 9">S4054</strain>
    </source>
</reference>
<organism evidence="8 9">
    <name type="scientific">Pseudoalteromonas luteoviolacea S4054</name>
    <dbReference type="NCBI Taxonomy" id="1129367"/>
    <lineage>
        <taxon>Bacteria</taxon>
        <taxon>Pseudomonadati</taxon>
        <taxon>Pseudomonadota</taxon>
        <taxon>Gammaproteobacteria</taxon>
        <taxon>Alteromonadales</taxon>
        <taxon>Pseudoalteromonadaceae</taxon>
        <taxon>Pseudoalteromonas</taxon>
    </lineage>
</organism>
<comment type="similarity">
    <text evidence="2">Belongs to the polysaccharide synthase family.</text>
</comment>
<sequence>MQSNKHSLKLLLRNTSWLVGAEVVAKATRLLSIMAMAAFLVPVEYGAAMLALSIHEVIRLLLRSGTGAQIIRAKDSDLPDYLSNGLCIQWLLCVALCLVQLMTAYATQWLFPEHDITTLVALMAFTYLVFPMVSTRAFLVQRDNRMALFSMISSCCIILENTTIAVALYFDAGLLAIVYAKWAFALLWLGAFSLVDTLPHKIGFKRDTFFYLLGSSTQLAAAEGLRSLRMNMDIFIGARLLSPELFGLYSFAKSAGIGLAMSISQAYITALYPYVCQQQENAQTGNLNQKIMWVTAAVSAIFVCQSVLVPVYVPLLFSADWQASFTTTSLLCLIAITTVWSDTYSAILRSKGLFKVETQQCAYCLIVSTIGVLAIAPQQPDTFALVLLLSSILWLVFPAINVLLVKFSAIKAA</sequence>
<evidence type="ECO:0000256" key="6">
    <source>
        <dbReference type="ARBA" id="ARBA00023136"/>
    </source>
</evidence>
<feature type="transmembrane region" description="Helical" evidence="7">
    <location>
        <begin position="118"/>
        <end position="139"/>
    </location>
</feature>
<feature type="transmembrane region" description="Helical" evidence="7">
    <location>
        <begin position="321"/>
        <end position="340"/>
    </location>
</feature>
<dbReference type="PANTHER" id="PTHR30250:SF10">
    <property type="entry name" value="LIPOPOLYSACCHARIDE BIOSYNTHESIS PROTEIN WZXC"/>
    <property type="match status" value="1"/>
</dbReference>
<dbReference type="RefSeq" id="WP_046357916.1">
    <property type="nucleotide sequence ID" value="NZ_AUXW01000183.1"/>
</dbReference>
<gene>
    <name evidence="8" type="ORF">N479_21945</name>
</gene>
<keyword evidence="4 7" id="KW-0812">Transmembrane</keyword>
<proteinExistence type="inferred from homology"/>
<feature type="transmembrane region" description="Helical" evidence="7">
    <location>
        <begin position="146"/>
        <end position="170"/>
    </location>
</feature>
<dbReference type="Pfam" id="PF13440">
    <property type="entry name" value="Polysacc_synt_3"/>
    <property type="match status" value="1"/>
</dbReference>
<feature type="transmembrane region" description="Helical" evidence="7">
    <location>
        <begin position="30"/>
        <end position="54"/>
    </location>
</feature>
<keyword evidence="3" id="KW-1003">Cell membrane</keyword>